<comment type="caution">
    <text evidence="3">The sequence shown here is derived from an EMBL/GenBank/DDBJ whole genome shotgun (WGS) entry which is preliminary data.</text>
</comment>
<feature type="compositionally biased region" description="Basic and acidic residues" evidence="1">
    <location>
        <begin position="2322"/>
        <end position="2335"/>
    </location>
</feature>
<feature type="compositionally biased region" description="Basic and acidic residues" evidence="1">
    <location>
        <begin position="2234"/>
        <end position="2276"/>
    </location>
</feature>
<dbReference type="PANTHER" id="PTHR24006:SF827">
    <property type="entry name" value="UBIQUITIN CARBOXYL-TERMINAL HYDROLASE 34"/>
    <property type="match status" value="1"/>
</dbReference>
<feature type="compositionally biased region" description="Low complexity" evidence="1">
    <location>
        <begin position="2447"/>
        <end position="2474"/>
    </location>
</feature>
<feature type="compositionally biased region" description="Polar residues" evidence="1">
    <location>
        <begin position="2297"/>
        <end position="2321"/>
    </location>
</feature>
<reference evidence="3 4" key="1">
    <citation type="journal article" date="2021" name="Elife">
        <title>Chloroplast acquisition without the gene transfer in kleptoplastic sea slugs, Plakobranchus ocellatus.</title>
        <authorList>
            <person name="Maeda T."/>
            <person name="Takahashi S."/>
            <person name="Yoshida T."/>
            <person name="Shimamura S."/>
            <person name="Takaki Y."/>
            <person name="Nagai Y."/>
            <person name="Toyoda A."/>
            <person name="Suzuki Y."/>
            <person name="Arimoto A."/>
            <person name="Ishii H."/>
            <person name="Satoh N."/>
            <person name="Nishiyama T."/>
            <person name="Hasebe M."/>
            <person name="Maruyama T."/>
            <person name="Minagawa J."/>
            <person name="Obokata J."/>
            <person name="Shigenobu S."/>
        </authorList>
    </citation>
    <scope>NUCLEOTIDE SEQUENCE [LARGE SCALE GENOMIC DNA]</scope>
</reference>
<feature type="compositionally biased region" description="Basic and acidic residues" evidence="1">
    <location>
        <begin position="2283"/>
        <end position="2294"/>
    </location>
</feature>
<evidence type="ECO:0000313" key="4">
    <source>
        <dbReference type="Proteomes" id="UP000735302"/>
    </source>
</evidence>
<dbReference type="Proteomes" id="UP000735302">
    <property type="component" value="Unassembled WGS sequence"/>
</dbReference>
<dbReference type="GO" id="GO:0004843">
    <property type="term" value="F:cysteine-type deubiquitinase activity"/>
    <property type="evidence" value="ECO:0007669"/>
    <property type="project" value="InterPro"/>
</dbReference>
<dbReference type="CDD" id="cd02659">
    <property type="entry name" value="peptidase_C19C"/>
    <property type="match status" value="1"/>
</dbReference>
<dbReference type="GO" id="GO:0016579">
    <property type="term" value="P:protein deubiquitination"/>
    <property type="evidence" value="ECO:0007669"/>
    <property type="project" value="InterPro"/>
</dbReference>
<gene>
    <name evidence="3" type="ORF">PoB_000295500</name>
</gene>
<feature type="region of interest" description="Disordered" evidence="1">
    <location>
        <begin position="2229"/>
        <end position="2499"/>
    </location>
</feature>
<dbReference type="InterPro" id="IPR050164">
    <property type="entry name" value="Peptidase_C19"/>
</dbReference>
<dbReference type="Pfam" id="PF00443">
    <property type="entry name" value="UCH"/>
    <property type="match status" value="1"/>
</dbReference>
<dbReference type="Gene3D" id="3.90.70.10">
    <property type="entry name" value="Cysteine proteinases"/>
    <property type="match status" value="1"/>
</dbReference>
<name>A0AAV3Y178_9GAST</name>
<dbReference type="PROSITE" id="PS00973">
    <property type="entry name" value="USP_2"/>
    <property type="match status" value="1"/>
</dbReference>
<organism evidence="3 4">
    <name type="scientific">Plakobranchus ocellatus</name>
    <dbReference type="NCBI Taxonomy" id="259542"/>
    <lineage>
        <taxon>Eukaryota</taxon>
        <taxon>Metazoa</taxon>
        <taxon>Spiralia</taxon>
        <taxon>Lophotrochozoa</taxon>
        <taxon>Mollusca</taxon>
        <taxon>Gastropoda</taxon>
        <taxon>Heterobranchia</taxon>
        <taxon>Euthyneura</taxon>
        <taxon>Panpulmonata</taxon>
        <taxon>Sacoglossa</taxon>
        <taxon>Placobranchoidea</taxon>
        <taxon>Plakobranchidae</taxon>
        <taxon>Plakobranchus</taxon>
    </lineage>
</organism>
<dbReference type="InterPro" id="IPR016024">
    <property type="entry name" value="ARM-type_fold"/>
</dbReference>
<dbReference type="SUPFAM" id="SSF48371">
    <property type="entry name" value="ARM repeat"/>
    <property type="match status" value="1"/>
</dbReference>
<dbReference type="InterPro" id="IPR001394">
    <property type="entry name" value="Peptidase_C19_UCH"/>
</dbReference>
<dbReference type="EMBL" id="BLXT01000388">
    <property type="protein sequence ID" value="GFN76449.1"/>
    <property type="molecule type" value="Genomic_DNA"/>
</dbReference>
<dbReference type="InterPro" id="IPR028889">
    <property type="entry name" value="USP"/>
</dbReference>
<dbReference type="PROSITE" id="PS50235">
    <property type="entry name" value="USP_3"/>
    <property type="match status" value="1"/>
</dbReference>
<feature type="compositionally biased region" description="Low complexity" evidence="1">
    <location>
        <begin position="2364"/>
        <end position="2382"/>
    </location>
</feature>
<feature type="region of interest" description="Disordered" evidence="1">
    <location>
        <begin position="200"/>
        <end position="223"/>
    </location>
</feature>
<dbReference type="GO" id="GO:0005829">
    <property type="term" value="C:cytosol"/>
    <property type="evidence" value="ECO:0007669"/>
    <property type="project" value="TreeGrafter"/>
</dbReference>
<dbReference type="InterPro" id="IPR038765">
    <property type="entry name" value="Papain-like_cys_pep_sf"/>
</dbReference>
<sequence length="2529" mass="287953">MANLMKTLYSLKENPASKLPVIQRGLFLCKHHLDAFRQRYAYHLHMWQLENVPITSHLPASRPHVINIYLQNTDMSDKAQIEMHPTNLVSELRAEVNHWWEDLQKQQQAAAAAARQQVALAAQGGVASGCVPSTASSANNSMVSPPTTSAINHGIMSPLLGHMLGEGPLRMISSGQELFVDMDERTLADLHMTDGQHVFVSTGANRQQRKSDGSVPSSGLPVPDRKKLPMNLLIAEPYFDNLFKLLEQLSDASCYLENVDKEKKASFQAEARRLSRDVWELLMMLPTNESLLNGFMRISTDQWSQECLGYLLRLISQFSVEDMGEETGSGHNKRIMSKKALVISTISQDKEKKASFQAEARRLSRDVWELLMMLPTNESLLNGFMRISTDQPVHNKVISGFQALRQARAPVAGLEPATEGSLQISGRTRKPLCYRRPPNKWSQECLGYLLRLISQFSVEDMGEETGSGHNKRIMSKKALVISTISQSILEKLDIPAVVKILMQILFDAAMPMDSNQLYCGTWGRREVVQYAMSFLVSLAFSSDQVLNYLCSAENFHSWLKRLTLEAPEAHVRKQACLGLHRLCLGKTKQEKKGTAFLAPVLEHLLSFLSDSELFKPKKCEMDYTREEKEIYGAGCHDYFIFIPMCLDELDSQQTNVNLDALLKQVTDDILNRPYYETHKGFEEDEGFLGLLNVAAALYRHNPPFVFSEENSRFLDSMFDFLFLVPSPKHPHYPKCKSQKTRQAAYDLIAEMCSGNIRNYSIAVDKFMKQNSREAHAIYPWDYWPQEDGRAKCGYVGLTNLGATCYMATAIQQLFMIPKIRQSILNFNVDDALPHAPMMMELQRMFAYLQESERRAYSPKSFCKSYTMDRCPLNTGEQKDMQEFFTDIITKLEETSPEMKTVIKQMFGGETTNNVVSLDCNHVSRTFEEFYTVRCGVAHMKDLYESLDEVTVKDMLEGDNMYTCSQCHKKVRAEKRTCFRKLPQILCFNTLRYSFNMLTMMKEKVNTHFSFPDSLDMSQYMEHNLIGKEKIKDVEGGEESHLEGEQSYEYKLIGVTVHVGSAEGGHYYNLIKDTQTQKWYHFNDADVKSFDASNIPHEAFGGEMNGKTYDTVSEKYLDFPIEKTNSAYMLFYERVSLKPPEVKEEYKFELSPDLANWIWNDNTQFLKDRSIFDRMYFDHIWQMCSHIPASLPIEVTDEANHKAVILASCFVLESFIHAKDKKNMPNWIDYLMKKFSSCLDPCEWLLDHMAEDDWWIQHILIKCPINMIRQMFQRLLIMMITQLSKAPRDYNMLGEGMDPAEICAHNCVTRFITKLLSNLECSMRPTNKYLSEYFTFLFEFAKLQDANGDFPSAYFLNAINTISMVVRFYMGSKSAQSDYVEIMSDEEDDEDGLVMTPEETRPTALSKMVSLVAHLVDVSRDGHILHLSDSDMSYLIRGKGHPFLMYLVRDSINIEHTCNLIVNLCMFNESLAVSIVNAIFNNIKKLGDLARPFFDLLTPLTDYIGRSPSYPPFTQLIVARLWELTKVTPRQCLEWLTHKVTQNRLARQWTLDSLDGWVELYMVAHNSNLVRMASAQLLVSLVSNEMFRSGYRPRIISTCSSNIVWGKDDLAVMHRIYQHLLMLLKRGHLHVAPYDATQANIVGPSHSKLMSLFSVLNYCLYSRREKLMFTPYFMDLWQLFHPYMLEPQVALNHNKQALLMFWYNVSQDCPENLQQMVSNPHICKNIAFNYILADHDDEQNIIFNRGMLPAYYGLLRMACEHSNHFMRQLAGHQNLQWAFKNILPYPHQYLQATEELTCMMKMMAERKPEHSPEEVNLVESFRKATLIMCTQGLDPRVMWQTLCLVYKILVQTPDDYMTLLCQNGLPVLSQSFFIIYTMFHEATACHVTGDLIDVLQLIHALLVAAKDGERKAEIRAAIIHWKECNDVAKKLLMLLNSFVPNNLRAIALDVLHKMVLVIQKDITQFLTTFLLHAHSAFQNSSAPMSVGPFYPSRSYQSLTSKASARPSRPQFQMFLHAGQLEVQKGADDDYDRALSSYYEPYHRLIDRMCRMAINLKMLDTDLINLYAMVAYEGVPLHLPYFAKMWNEIIETSQTADPDHILVDNLCKCNSFIDYIETVLMDERRSLNNDHIYQFFRNFFPKVHEHVVADGGQNLTLNLVASIMAEADSLNRNEKERDAVIILGRLLGELRAIQLVLSVHPETEPSSLLNDCLLRVVRTCRVHQQQKADMLAEAQARADAEAARREREDRKRKNDERKRKEQEGQGKCQRQDENELAQKVHRRRTSDNPDESERPNKKPCTSNDQAGQSESIENQVQAESPSSKGDKEEHLAVESEKNTAVVASRRSSAAGDGKGKSDCCSELKATASTDLPSSLSSPSTSRESPPLEKTLSPNTACASDKSDQEFTPALDSACTSAEAEKNHVQGTEGLEVEGSCRLSAVDSQHHSQSDFPSQESPSSSCPSTSAASVSRAFSSAGCSGQPGNTSAAPRASASEMLGPSIRSQSSDIFEKVLKSADAVLVLLSKVEEEDN</sequence>
<evidence type="ECO:0000313" key="3">
    <source>
        <dbReference type="EMBL" id="GFN76449.1"/>
    </source>
</evidence>
<dbReference type="GO" id="GO:0005634">
    <property type="term" value="C:nucleus"/>
    <property type="evidence" value="ECO:0007669"/>
    <property type="project" value="TreeGrafter"/>
</dbReference>
<feature type="compositionally biased region" description="Low complexity" evidence="1">
    <location>
        <begin position="2338"/>
        <end position="2348"/>
    </location>
</feature>
<dbReference type="InterPro" id="IPR018200">
    <property type="entry name" value="USP_CS"/>
</dbReference>
<evidence type="ECO:0000256" key="1">
    <source>
        <dbReference type="SAM" id="MobiDB-lite"/>
    </source>
</evidence>
<keyword evidence="4" id="KW-1185">Reference proteome</keyword>
<evidence type="ECO:0000259" key="2">
    <source>
        <dbReference type="PROSITE" id="PS50235"/>
    </source>
</evidence>
<accession>A0AAV3Y178</accession>
<feature type="domain" description="USP" evidence="2">
    <location>
        <begin position="795"/>
        <end position="1134"/>
    </location>
</feature>
<dbReference type="SUPFAM" id="SSF54001">
    <property type="entry name" value="Cysteine proteinases"/>
    <property type="match status" value="1"/>
</dbReference>
<feature type="compositionally biased region" description="Polar residues" evidence="1">
    <location>
        <begin position="2475"/>
        <end position="2485"/>
    </location>
</feature>
<keyword evidence="3" id="KW-0378">Hydrolase</keyword>
<protein>
    <submittedName>
        <fullName evidence="3">Ubiquitin carboxyl-terminal hydrolase 34-like</fullName>
    </submittedName>
</protein>
<proteinExistence type="predicted"/>
<dbReference type="FunFam" id="3.90.70.10:FF:000022">
    <property type="entry name" value="Ubiquitin carboxyl-terminal hydrolase 24"/>
    <property type="match status" value="1"/>
</dbReference>
<dbReference type="PANTHER" id="PTHR24006">
    <property type="entry name" value="UBIQUITIN CARBOXYL-TERMINAL HYDROLASE"/>
    <property type="match status" value="1"/>
</dbReference>